<proteinExistence type="inferred from homology"/>
<organism evidence="4 5">
    <name type="scientific">Flavobacterium geliluteum</name>
    <dbReference type="NCBI Taxonomy" id="2816120"/>
    <lineage>
        <taxon>Bacteria</taxon>
        <taxon>Pseudomonadati</taxon>
        <taxon>Bacteroidota</taxon>
        <taxon>Flavobacteriia</taxon>
        <taxon>Flavobacteriales</taxon>
        <taxon>Flavobacteriaceae</taxon>
        <taxon>Flavobacterium</taxon>
    </lineage>
</organism>
<comment type="caution">
    <text evidence="4">The sequence shown here is derived from an EMBL/GenBank/DDBJ whole genome shotgun (WGS) entry which is preliminary data.</text>
</comment>
<dbReference type="Pfam" id="PF05368">
    <property type="entry name" value="NmrA"/>
    <property type="match status" value="1"/>
</dbReference>
<accession>A0A940X8T5</accession>
<dbReference type="AlphaFoldDB" id="A0A940X8T5"/>
<protein>
    <submittedName>
        <fullName evidence="4">NmrA/HSCARG family protein</fullName>
    </submittedName>
</protein>
<dbReference type="PANTHER" id="PTHR42748">
    <property type="entry name" value="NITROGEN METABOLITE REPRESSION PROTEIN NMRA FAMILY MEMBER"/>
    <property type="match status" value="1"/>
</dbReference>
<evidence type="ECO:0000259" key="3">
    <source>
        <dbReference type="Pfam" id="PF05368"/>
    </source>
</evidence>
<dbReference type="PANTHER" id="PTHR42748:SF7">
    <property type="entry name" value="NMRA LIKE REDOX SENSOR 1-RELATED"/>
    <property type="match status" value="1"/>
</dbReference>
<dbReference type="SUPFAM" id="SSF51735">
    <property type="entry name" value="NAD(P)-binding Rossmann-fold domains"/>
    <property type="match status" value="1"/>
</dbReference>
<dbReference type="EMBL" id="JAGFBV010000013">
    <property type="protein sequence ID" value="MBP4138361.1"/>
    <property type="molecule type" value="Genomic_DNA"/>
</dbReference>
<dbReference type="InterPro" id="IPR008030">
    <property type="entry name" value="NmrA-like"/>
</dbReference>
<sequence length="292" mass="33212">MIKSILVTGATGQRGGATVQELLKFGFQVKAFIRNKNSPKARELTKLGAELIEGDLLNFETFKTTLNEVDAVYMILPPVWDMNEEEDNKEADLGIAFIDLMKEKKIKFVIYSSVFMADKHKSFRPRFKHTIEDHLWKSGLKATVLHPATFMENFLMPSSGITEGKLYNFMPQGKKVPYISTEDIGIFARIIFQNPDNYAGQTIELLGDKIDEIEILNALQTSLGINLELVQLSLEELTAQNPLFGKLIEMFTYEPFLSVHLEALRILNPKLLSFSSWLEEFGKSKFITQSLY</sequence>
<dbReference type="CDD" id="cd05251">
    <property type="entry name" value="NmrA_like_SDR_a"/>
    <property type="match status" value="1"/>
</dbReference>
<evidence type="ECO:0000313" key="4">
    <source>
        <dbReference type="EMBL" id="MBP4138361.1"/>
    </source>
</evidence>
<dbReference type="InterPro" id="IPR051164">
    <property type="entry name" value="NmrA-like_oxidored"/>
</dbReference>
<dbReference type="Gene3D" id="3.40.50.720">
    <property type="entry name" value="NAD(P)-binding Rossmann-like Domain"/>
    <property type="match status" value="1"/>
</dbReference>
<dbReference type="RefSeq" id="WP_210666355.1">
    <property type="nucleotide sequence ID" value="NZ_JAGFBV010000013.1"/>
</dbReference>
<dbReference type="InterPro" id="IPR036291">
    <property type="entry name" value="NAD(P)-bd_dom_sf"/>
</dbReference>
<evidence type="ECO:0000256" key="1">
    <source>
        <dbReference type="ARBA" id="ARBA00006328"/>
    </source>
</evidence>
<gene>
    <name evidence="4" type="ORF">J3495_09690</name>
</gene>
<evidence type="ECO:0000256" key="2">
    <source>
        <dbReference type="ARBA" id="ARBA00022857"/>
    </source>
</evidence>
<feature type="domain" description="NmrA-like" evidence="3">
    <location>
        <begin position="3"/>
        <end position="252"/>
    </location>
</feature>
<dbReference type="Gene3D" id="3.90.25.10">
    <property type="entry name" value="UDP-galactose 4-epimerase, domain 1"/>
    <property type="match status" value="1"/>
</dbReference>
<keyword evidence="2" id="KW-0521">NADP</keyword>
<reference evidence="4 5" key="1">
    <citation type="submission" date="2021-03" db="EMBL/GenBank/DDBJ databases">
        <title>Flavobacterium Flabelliformis Sp. Nov. And Flavobacterium Geliluteum Sp. Nov., Two Novel Multidrug Resistant Psychrophilic Species Isolated From Antarctica.</title>
        <authorList>
            <person name="Kralova S."/>
            <person name="Busse H.J."/>
            <person name="Bezdicek M."/>
            <person name="Nykrynova M."/>
            <person name="Kroupova E."/>
            <person name="Krsek D."/>
            <person name="Sedlacek I."/>
        </authorList>
    </citation>
    <scope>NUCLEOTIDE SEQUENCE [LARGE SCALE GENOMIC DNA]</scope>
    <source>
        <strain evidence="4 5">P7388</strain>
    </source>
</reference>
<comment type="similarity">
    <text evidence="1">Belongs to the NmrA-type oxidoreductase family.</text>
</comment>
<keyword evidence="5" id="KW-1185">Reference proteome</keyword>
<dbReference type="Proteomes" id="UP000675047">
    <property type="component" value="Unassembled WGS sequence"/>
</dbReference>
<evidence type="ECO:0000313" key="5">
    <source>
        <dbReference type="Proteomes" id="UP000675047"/>
    </source>
</evidence>
<name>A0A940X8T5_9FLAO</name>